<feature type="region of interest" description="Disordered" evidence="1">
    <location>
        <begin position="224"/>
        <end position="245"/>
    </location>
</feature>
<sequence>MKIKSIILSFLLFSSAAFAAPDISGIKIGDPYSANALKGKLKAVNSAYAIIEVKGNDGKLQYMYATNNQKERKPSDEFFIFVTDKNTIWGVVRNQRPKEGNQVSFKNLIAALKEKYGAAGTLDDSKGNNGSYENRLHMSWEYSKSGLTKTSNECSSEKYSYTAVEVAPTKFGDKCSYFIKVDAAGHDILKNRRSVDEYNMQLTSSLDVAIFDIATMYSQLTGESEKKAALEQQKKDKQANNKPSL</sequence>
<evidence type="ECO:0000313" key="3">
    <source>
        <dbReference type="EMBL" id="TJZ73206.1"/>
    </source>
</evidence>
<dbReference type="AlphaFoldDB" id="A0A4U0PX95"/>
<accession>A0A4U0PX95</accession>
<reference evidence="3 4" key="1">
    <citation type="submission" date="2019-04" db="EMBL/GenBank/DDBJ databases">
        <title>Chitiniphilus eburnea sp. nov., a novel chitinolytic bacterium isolated from aquaculture sludge.</title>
        <authorList>
            <person name="Sheng M."/>
        </authorList>
    </citation>
    <scope>NUCLEOTIDE SEQUENCE [LARGE SCALE GENOMIC DNA]</scope>
    <source>
        <strain evidence="3 4">HX-2-15</strain>
    </source>
</reference>
<evidence type="ECO:0000256" key="1">
    <source>
        <dbReference type="SAM" id="MobiDB-lite"/>
    </source>
</evidence>
<name>A0A4U0PX95_9NEIS</name>
<keyword evidence="2" id="KW-0732">Signal</keyword>
<feature type="compositionally biased region" description="Basic and acidic residues" evidence="1">
    <location>
        <begin position="224"/>
        <end position="239"/>
    </location>
</feature>
<dbReference type="RefSeq" id="WP_136773564.1">
    <property type="nucleotide sequence ID" value="NZ_CP156074.1"/>
</dbReference>
<keyword evidence="4" id="KW-1185">Reference proteome</keyword>
<gene>
    <name evidence="3" type="ORF">FAZ21_11350</name>
</gene>
<feature type="chain" id="PRO_5020467606" evidence="2">
    <location>
        <begin position="20"/>
        <end position="245"/>
    </location>
</feature>
<organism evidence="3 4">
    <name type="scientific">Chitiniphilus eburneus</name>
    <dbReference type="NCBI Taxonomy" id="2571148"/>
    <lineage>
        <taxon>Bacteria</taxon>
        <taxon>Pseudomonadati</taxon>
        <taxon>Pseudomonadota</taxon>
        <taxon>Betaproteobacteria</taxon>
        <taxon>Neisseriales</taxon>
        <taxon>Chitinibacteraceae</taxon>
        <taxon>Chitiniphilus</taxon>
    </lineage>
</organism>
<proteinExistence type="predicted"/>
<comment type="caution">
    <text evidence="3">The sequence shown here is derived from an EMBL/GenBank/DDBJ whole genome shotgun (WGS) entry which is preliminary data.</text>
</comment>
<protein>
    <submittedName>
        <fullName evidence="3">Uncharacterized protein</fullName>
    </submittedName>
</protein>
<evidence type="ECO:0000256" key="2">
    <source>
        <dbReference type="SAM" id="SignalP"/>
    </source>
</evidence>
<dbReference type="Proteomes" id="UP000310016">
    <property type="component" value="Unassembled WGS sequence"/>
</dbReference>
<dbReference type="EMBL" id="SUMF01000011">
    <property type="protein sequence ID" value="TJZ73206.1"/>
    <property type="molecule type" value="Genomic_DNA"/>
</dbReference>
<evidence type="ECO:0000313" key="4">
    <source>
        <dbReference type="Proteomes" id="UP000310016"/>
    </source>
</evidence>
<feature type="signal peptide" evidence="2">
    <location>
        <begin position="1"/>
        <end position="19"/>
    </location>
</feature>